<name>A0A9W4UKA5_9PLEO</name>
<proteinExistence type="predicted"/>
<dbReference type="Proteomes" id="UP001152607">
    <property type="component" value="Unassembled WGS sequence"/>
</dbReference>
<organism evidence="1 2">
    <name type="scientific">Periconia digitata</name>
    <dbReference type="NCBI Taxonomy" id="1303443"/>
    <lineage>
        <taxon>Eukaryota</taxon>
        <taxon>Fungi</taxon>
        <taxon>Dikarya</taxon>
        <taxon>Ascomycota</taxon>
        <taxon>Pezizomycotina</taxon>
        <taxon>Dothideomycetes</taxon>
        <taxon>Pleosporomycetidae</taxon>
        <taxon>Pleosporales</taxon>
        <taxon>Massarineae</taxon>
        <taxon>Periconiaceae</taxon>
        <taxon>Periconia</taxon>
    </lineage>
</organism>
<reference evidence="1" key="1">
    <citation type="submission" date="2023-01" db="EMBL/GenBank/DDBJ databases">
        <authorList>
            <person name="Van Ghelder C."/>
            <person name="Rancurel C."/>
        </authorList>
    </citation>
    <scope>NUCLEOTIDE SEQUENCE</scope>
    <source>
        <strain evidence="1">CNCM I-4278</strain>
    </source>
</reference>
<sequence length="54" mass="6048">MSIGFKNDVLCKAQIKYANITSTYADAVFNGQNRAMQLGEHSRNQSCECVTARY</sequence>
<evidence type="ECO:0000313" key="1">
    <source>
        <dbReference type="EMBL" id="CAI6336884.1"/>
    </source>
</evidence>
<protein>
    <submittedName>
        <fullName evidence="1">Uncharacterized protein</fullName>
    </submittedName>
</protein>
<comment type="caution">
    <text evidence="1">The sequence shown here is derived from an EMBL/GenBank/DDBJ whole genome shotgun (WGS) entry which is preliminary data.</text>
</comment>
<gene>
    <name evidence="1" type="ORF">PDIGIT_LOCUS9990</name>
</gene>
<keyword evidence="2" id="KW-1185">Reference proteome</keyword>
<dbReference type="AlphaFoldDB" id="A0A9W4UKA5"/>
<evidence type="ECO:0000313" key="2">
    <source>
        <dbReference type="Proteomes" id="UP001152607"/>
    </source>
</evidence>
<accession>A0A9W4UKA5</accession>
<dbReference type="EMBL" id="CAOQHR010000007">
    <property type="protein sequence ID" value="CAI6336884.1"/>
    <property type="molecule type" value="Genomic_DNA"/>
</dbReference>